<protein>
    <submittedName>
        <fullName evidence="1">Uncharacterized protein</fullName>
    </submittedName>
</protein>
<dbReference type="AlphaFoldDB" id="A0A7S3MDP6"/>
<proteinExistence type="predicted"/>
<organism evidence="1">
    <name type="scientific">Spumella elongata</name>
    <dbReference type="NCBI Taxonomy" id="89044"/>
    <lineage>
        <taxon>Eukaryota</taxon>
        <taxon>Sar</taxon>
        <taxon>Stramenopiles</taxon>
        <taxon>Ochrophyta</taxon>
        <taxon>Chrysophyceae</taxon>
        <taxon>Chromulinales</taxon>
        <taxon>Chromulinaceae</taxon>
        <taxon>Spumella</taxon>
    </lineage>
</organism>
<reference evidence="1" key="1">
    <citation type="submission" date="2021-01" db="EMBL/GenBank/DDBJ databases">
        <authorList>
            <person name="Corre E."/>
            <person name="Pelletier E."/>
            <person name="Niang G."/>
            <person name="Scheremetjew M."/>
            <person name="Finn R."/>
            <person name="Kale V."/>
            <person name="Holt S."/>
            <person name="Cochrane G."/>
            <person name="Meng A."/>
            <person name="Brown T."/>
            <person name="Cohen L."/>
        </authorList>
    </citation>
    <scope>NUCLEOTIDE SEQUENCE</scope>
    <source>
        <strain evidence="1">CCAP 955/1</strain>
    </source>
</reference>
<accession>A0A7S3MDP6</accession>
<evidence type="ECO:0000313" key="1">
    <source>
        <dbReference type="EMBL" id="CAE0295512.1"/>
    </source>
</evidence>
<sequence length="127" mass="13942">MCLSYLASEVKNTVLKESRIERSIPTVAGMTQGEVINFVRKALEQMTSSGYNVLMEGREQTLNYIRTPHRFEVILPNMALIGQRRAAQLVGARALDQIRCKGGGGEPGSEVDVHAEIREALKALVGT</sequence>
<dbReference type="EMBL" id="HBIC01047804">
    <property type="protein sequence ID" value="CAE0295512.1"/>
    <property type="molecule type" value="Transcribed_RNA"/>
</dbReference>
<gene>
    <name evidence="1" type="ORF">SELO1098_LOCUS24364</name>
</gene>
<name>A0A7S3MDP6_9STRA</name>